<feature type="transmembrane region" description="Helical" evidence="3">
    <location>
        <begin position="634"/>
        <end position="652"/>
    </location>
</feature>
<feature type="region of interest" description="Disordered" evidence="2">
    <location>
        <begin position="223"/>
        <end position="257"/>
    </location>
</feature>
<dbReference type="EMBL" id="CAEMXZ010000030">
    <property type="protein sequence ID" value="CAB4323167.1"/>
    <property type="molecule type" value="Genomic_DNA"/>
</dbReference>
<proteinExistence type="predicted"/>
<organism evidence="5">
    <name type="scientific">freshwater metagenome</name>
    <dbReference type="NCBI Taxonomy" id="449393"/>
    <lineage>
        <taxon>unclassified sequences</taxon>
        <taxon>metagenomes</taxon>
        <taxon>ecological metagenomes</taxon>
    </lineage>
</organism>
<feature type="domain" description="Fibronectin type-III" evidence="4">
    <location>
        <begin position="40"/>
        <end position="135"/>
    </location>
</feature>
<feature type="domain" description="Fibronectin type-III" evidence="4">
    <location>
        <begin position="531"/>
        <end position="619"/>
    </location>
</feature>
<dbReference type="Pfam" id="PF00041">
    <property type="entry name" value="fn3"/>
    <property type="match status" value="1"/>
</dbReference>
<feature type="region of interest" description="Disordered" evidence="2">
    <location>
        <begin position="402"/>
        <end position="425"/>
    </location>
</feature>
<evidence type="ECO:0000256" key="3">
    <source>
        <dbReference type="SAM" id="Phobius"/>
    </source>
</evidence>
<dbReference type="Gene3D" id="2.60.40.10">
    <property type="entry name" value="Immunoglobulins"/>
    <property type="match status" value="2"/>
</dbReference>
<dbReference type="InterPro" id="IPR036116">
    <property type="entry name" value="FN3_sf"/>
</dbReference>
<dbReference type="SUPFAM" id="SSF49265">
    <property type="entry name" value="Fibronectin type III"/>
    <property type="match status" value="1"/>
</dbReference>
<evidence type="ECO:0000256" key="2">
    <source>
        <dbReference type="SAM" id="MobiDB-lite"/>
    </source>
</evidence>
<keyword evidence="3" id="KW-0812">Transmembrane</keyword>
<evidence type="ECO:0000259" key="4">
    <source>
        <dbReference type="PROSITE" id="PS50853"/>
    </source>
</evidence>
<dbReference type="AlphaFoldDB" id="A0A6J5YFC9"/>
<dbReference type="InterPro" id="IPR050964">
    <property type="entry name" value="Striated_Muscle_Regulatory"/>
</dbReference>
<dbReference type="PROSITE" id="PS50853">
    <property type="entry name" value="FN3"/>
    <property type="match status" value="2"/>
</dbReference>
<dbReference type="PANTHER" id="PTHR13817:SF73">
    <property type="entry name" value="FIBRONECTIN TYPE-III DOMAIN-CONTAINING PROTEIN"/>
    <property type="match status" value="1"/>
</dbReference>
<protein>
    <submittedName>
        <fullName evidence="5">Unannotated protein</fullName>
    </submittedName>
</protein>
<evidence type="ECO:0000313" key="5">
    <source>
        <dbReference type="EMBL" id="CAB4323167.1"/>
    </source>
</evidence>
<reference evidence="5" key="1">
    <citation type="submission" date="2020-05" db="EMBL/GenBank/DDBJ databases">
        <authorList>
            <person name="Chiriac C."/>
            <person name="Salcher M."/>
            <person name="Ghai R."/>
            <person name="Kavagutti S V."/>
        </authorList>
    </citation>
    <scope>NUCLEOTIDE SEQUENCE</scope>
</reference>
<name>A0A6J5YFC9_9ZZZZ</name>
<dbReference type="SMART" id="SM00060">
    <property type="entry name" value="FN3"/>
    <property type="match status" value="2"/>
</dbReference>
<dbReference type="InterPro" id="IPR003961">
    <property type="entry name" value="FN3_dom"/>
</dbReference>
<keyword evidence="3" id="KW-1133">Transmembrane helix</keyword>
<keyword evidence="3" id="KW-0472">Membrane</keyword>
<accession>A0A6J5YFC9</accession>
<sequence length="659" mass="63746">MTTPARSRTGLRRPLAIASVIALVSGLFLSFATPASAAVAPGKPTNVAVTISRNTASVTFTAPANTGGAPVSVYTVTAEYGGTRKTCAADPTRSPLGCTVTSLSFETTYNFSVTARGIGGVGQPSTSVFAKTPRFVSCTETNSCGGSSAQGGDSPHGEHGNTGTIECVDDNLDLLSRGLGGAMYALEIDGHCLVLHRFNTSQTFDIVTRPGFPMQILVVGGGGGAGGGSGWEDSTKSSGAEPESGAGAGGAGGNVLSADVRVDPATGAFTYTPTDPENIDGSFVYTPTAIPPGSAPFPFSDPAGRTLTTGITVGFGGFGGTAGTSVAGSTVGGQGTAGGESTFGSFRAGGGGGGFGGRGGDGGAGDVQNSLLSSLRAGGQRGGSNGAYFGFNLGSSPTIDHAAPGGAGAAEDGHGPTAVGTTGNGGSGGAGVVPVGFFASNAPTYGSGGGGGTISPASPPFAAVTGGAGGPEGYGGNGAAGGNGEDARNGFGGGGGGGGTDGSVTVGDSNAGVGGNGGNGVVFVRYLALAVPATPAAPSVVAGDSSAILTITPLADTPDQYVVWVVGEPDKQCTVTPPETSCAIEGLTNGQDYTFETYAWNKAGESESSADTLTITPSADAGALPYTGNNTRSLGSLALIMIGLGGGFTALARRRRTIA</sequence>
<dbReference type="InterPro" id="IPR013783">
    <property type="entry name" value="Ig-like_fold"/>
</dbReference>
<evidence type="ECO:0000256" key="1">
    <source>
        <dbReference type="ARBA" id="ARBA00022737"/>
    </source>
</evidence>
<dbReference type="CDD" id="cd00063">
    <property type="entry name" value="FN3"/>
    <property type="match status" value="2"/>
</dbReference>
<dbReference type="PANTHER" id="PTHR13817">
    <property type="entry name" value="TITIN"/>
    <property type="match status" value="1"/>
</dbReference>
<gene>
    <name evidence="5" type="ORF">UFOPK1392_00917</name>
</gene>
<keyword evidence="1" id="KW-0677">Repeat</keyword>